<organism evidence="7 8">
    <name type="scientific">Candidatus Staskawiczbacteria bacterium RIFOXYB1_FULL_37_44</name>
    <dbReference type="NCBI Taxonomy" id="1802223"/>
    <lineage>
        <taxon>Bacteria</taxon>
        <taxon>Candidatus Staskawicziibacteriota</taxon>
    </lineage>
</organism>
<sequence length="129" mass="15546">MTDKISKKERSVLMGKIKSKETRLEKSVWKILSEHKIRYRKNSSKHFGKPDIVVASKKLVIFIDSCFWHGCKKHCRIPEAHRDYWVKKINRNKKRDKEVNAYYKKLGWKILRVWEHDIPKNLTKSINKI</sequence>
<reference evidence="7 8" key="1">
    <citation type="journal article" date="2016" name="Nat. Commun.">
        <title>Thousands of microbial genomes shed light on interconnected biogeochemical processes in an aquifer system.</title>
        <authorList>
            <person name="Anantharaman K."/>
            <person name="Brown C.T."/>
            <person name="Hug L.A."/>
            <person name="Sharon I."/>
            <person name="Castelle C.J."/>
            <person name="Probst A.J."/>
            <person name="Thomas B.C."/>
            <person name="Singh A."/>
            <person name="Wilkins M.J."/>
            <person name="Karaoz U."/>
            <person name="Brodie E.L."/>
            <person name="Williams K.H."/>
            <person name="Hubbard S.S."/>
            <person name="Banfield J.F."/>
        </authorList>
    </citation>
    <scope>NUCLEOTIDE SEQUENCE [LARGE SCALE GENOMIC DNA]</scope>
</reference>
<keyword evidence="2 6" id="KW-0255">Endonuclease</keyword>
<name>A0A1G2IWZ9_9BACT</name>
<dbReference type="Gene3D" id="3.40.960.10">
    <property type="entry name" value="VSR Endonuclease"/>
    <property type="match status" value="1"/>
</dbReference>
<keyword evidence="4 6" id="KW-0378">Hydrolase</keyword>
<dbReference type="Proteomes" id="UP000178650">
    <property type="component" value="Unassembled WGS sequence"/>
</dbReference>
<keyword evidence="1 6" id="KW-0540">Nuclease</keyword>
<comment type="function">
    <text evidence="6">May nick specific sequences that contain T:G mispairs resulting from m5C-deamination.</text>
</comment>
<dbReference type="STRING" id="1802223.A2358_00750"/>
<dbReference type="GO" id="GO:0006298">
    <property type="term" value="P:mismatch repair"/>
    <property type="evidence" value="ECO:0007669"/>
    <property type="project" value="UniProtKB-UniRule"/>
</dbReference>
<dbReference type="PIRSF" id="PIRSF018267">
    <property type="entry name" value="VSR_endonuc"/>
    <property type="match status" value="1"/>
</dbReference>
<proteinExistence type="inferred from homology"/>
<dbReference type="InterPro" id="IPR004603">
    <property type="entry name" value="DNA_mismatch_endonuc_vsr"/>
</dbReference>
<evidence type="ECO:0000256" key="5">
    <source>
        <dbReference type="ARBA" id="ARBA00023204"/>
    </source>
</evidence>
<dbReference type="GO" id="GO:0004519">
    <property type="term" value="F:endonuclease activity"/>
    <property type="evidence" value="ECO:0007669"/>
    <property type="project" value="UniProtKB-KW"/>
</dbReference>
<dbReference type="Pfam" id="PF03852">
    <property type="entry name" value="Vsr"/>
    <property type="match status" value="1"/>
</dbReference>
<keyword evidence="5 6" id="KW-0234">DNA repair</keyword>
<evidence type="ECO:0000256" key="4">
    <source>
        <dbReference type="ARBA" id="ARBA00022801"/>
    </source>
</evidence>
<evidence type="ECO:0000256" key="6">
    <source>
        <dbReference type="PIRNR" id="PIRNR018267"/>
    </source>
</evidence>
<dbReference type="GO" id="GO:0016787">
    <property type="term" value="F:hydrolase activity"/>
    <property type="evidence" value="ECO:0007669"/>
    <property type="project" value="UniProtKB-KW"/>
</dbReference>
<accession>A0A1G2IWZ9</accession>
<protein>
    <recommendedName>
        <fullName evidence="6">Very short patch repair endonuclease</fullName>
        <ecNumber evidence="6">3.1.-.-</ecNumber>
    </recommendedName>
</protein>
<dbReference type="InterPro" id="IPR011335">
    <property type="entry name" value="Restrct_endonuc-II-like"/>
</dbReference>
<evidence type="ECO:0000256" key="1">
    <source>
        <dbReference type="ARBA" id="ARBA00022722"/>
    </source>
</evidence>
<evidence type="ECO:0000313" key="8">
    <source>
        <dbReference type="Proteomes" id="UP000178650"/>
    </source>
</evidence>
<keyword evidence="3 6" id="KW-0227">DNA damage</keyword>
<dbReference type="NCBIfam" id="TIGR00632">
    <property type="entry name" value="vsr"/>
    <property type="match status" value="1"/>
</dbReference>
<dbReference type="SUPFAM" id="SSF52980">
    <property type="entry name" value="Restriction endonuclease-like"/>
    <property type="match status" value="1"/>
</dbReference>
<evidence type="ECO:0000256" key="3">
    <source>
        <dbReference type="ARBA" id="ARBA00022763"/>
    </source>
</evidence>
<dbReference type="CDD" id="cd00221">
    <property type="entry name" value="Vsr"/>
    <property type="match status" value="1"/>
</dbReference>
<dbReference type="EMBL" id="MHPJ01000007">
    <property type="protein sequence ID" value="OGZ79203.1"/>
    <property type="molecule type" value="Genomic_DNA"/>
</dbReference>
<evidence type="ECO:0000313" key="7">
    <source>
        <dbReference type="EMBL" id="OGZ79203.1"/>
    </source>
</evidence>
<comment type="similarity">
    <text evidence="6">Belongs to the vsr family.</text>
</comment>
<gene>
    <name evidence="7" type="ORF">A2358_00750</name>
</gene>
<dbReference type="AlphaFoldDB" id="A0A1G2IWZ9"/>
<evidence type="ECO:0000256" key="2">
    <source>
        <dbReference type="ARBA" id="ARBA00022759"/>
    </source>
</evidence>
<comment type="caution">
    <text evidence="7">The sequence shown here is derived from an EMBL/GenBank/DDBJ whole genome shotgun (WGS) entry which is preliminary data.</text>
</comment>
<dbReference type="EC" id="3.1.-.-" evidence="6"/>